<dbReference type="EMBL" id="RBNJ01025505">
    <property type="protein sequence ID" value="RUS15463.1"/>
    <property type="molecule type" value="Genomic_DNA"/>
</dbReference>
<proteinExistence type="predicted"/>
<organism evidence="2 3">
    <name type="scientific">Jimgerdemannia flammicorona</name>
    <dbReference type="NCBI Taxonomy" id="994334"/>
    <lineage>
        <taxon>Eukaryota</taxon>
        <taxon>Fungi</taxon>
        <taxon>Fungi incertae sedis</taxon>
        <taxon>Mucoromycota</taxon>
        <taxon>Mucoromycotina</taxon>
        <taxon>Endogonomycetes</taxon>
        <taxon>Endogonales</taxon>
        <taxon>Endogonaceae</taxon>
        <taxon>Jimgerdemannia</taxon>
    </lineage>
</organism>
<feature type="region of interest" description="Disordered" evidence="1">
    <location>
        <begin position="131"/>
        <end position="180"/>
    </location>
</feature>
<feature type="region of interest" description="Disordered" evidence="1">
    <location>
        <begin position="1"/>
        <end position="56"/>
    </location>
</feature>
<reference evidence="2 3" key="1">
    <citation type="journal article" date="2018" name="New Phytol.">
        <title>Phylogenomics of Endogonaceae and evolution of mycorrhizas within Mucoromycota.</title>
        <authorList>
            <person name="Chang Y."/>
            <person name="Desiro A."/>
            <person name="Na H."/>
            <person name="Sandor L."/>
            <person name="Lipzen A."/>
            <person name="Clum A."/>
            <person name="Barry K."/>
            <person name="Grigoriev I.V."/>
            <person name="Martin F.M."/>
            <person name="Stajich J.E."/>
            <person name="Smith M.E."/>
            <person name="Bonito G."/>
            <person name="Spatafora J.W."/>
        </authorList>
    </citation>
    <scope>NUCLEOTIDE SEQUENCE [LARGE SCALE GENOMIC DNA]</scope>
    <source>
        <strain evidence="2 3">AD002</strain>
    </source>
</reference>
<accession>A0A433PD48</accession>
<name>A0A433PD48_9FUNG</name>
<feature type="compositionally biased region" description="Pro residues" evidence="1">
    <location>
        <begin position="28"/>
        <end position="38"/>
    </location>
</feature>
<protein>
    <submittedName>
        <fullName evidence="2">Uncharacterized protein</fullName>
    </submittedName>
</protein>
<gene>
    <name evidence="2" type="ORF">BC938DRAFT_476929</name>
</gene>
<sequence>MVSKSNAVPMMPVQRPPHPHHGGQHTYLPPPPRAPPPHCLATGPNQPTPTKPYVPRVRRPDRVRPALGARREVLSVGEGFRGVDGSPLRNTERPAMRRLQPIFRRSAPPLHAIPLQYVHAQAEAPVSHQVQGEGTLPAQRKGSFRHSTHQGASSNFLAGDECTSKFGSESNAKSAIETEKQDADKKYRTMLMRAKVDSSFKLSARKVYSRKPLILRPKRYSEWETMIQTRMISRFDIHGRQQQPQILIDPVHYEMALNGES</sequence>
<evidence type="ECO:0000256" key="1">
    <source>
        <dbReference type="SAM" id="MobiDB-lite"/>
    </source>
</evidence>
<dbReference type="Proteomes" id="UP000274822">
    <property type="component" value="Unassembled WGS sequence"/>
</dbReference>
<keyword evidence="3" id="KW-1185">Reference proteome</keyword>
<evidence type="ECO:0000313" key="3">
    <source>
        <dbReference type="Proteomes" id="UP000274822"/>
    </source>
</evidence>
<comment type="caution">
    <text evidence="2">The sequence shown here is derived from an EMBL/GenBank/DDBJ whole genome shotgun (WGS) entry which is preliminary data.</text>
</comment>
<evidence type="ECO:0000313" key="2">
    <source>
        <dbReference type="EMBL" id="RUS15463.1"/>
    </source>
</evidence>
<dbReference type="AlphaFoldDB" id="A0A433PD48"/>